<organism evidence="4 5">
    <name type="scientific">Channa striata</name>
    <name type="common">Snakehead murrel</name>
    <name type="synonym">Ophicephalus striatus</name>
    <dbReference type="NCBI Taxonomy" id="64152"/>
    <lineage>
        <taxon>Eukaryota</taxon>
        <taxon>Metazoa</taxon>
        <taxon>Chordata</taxon>
        <taxon>Craniata</taxon>
        <taxon>Vertebrata</taxon>
        <taxon>Euteleostomi</taxon>
        <taxon>Actinopterygii</taxon>
        <taxon>Neopterygii</taxon>
        <taxon>Teleostei</taxon>
        <taxon>Neoteleostei</taxon>
        <taxon>Acanthomorphata</taxon>
        <taxon>Anabantaria</taxon>
        <taxon>Anabantiformes</taxon>
        <taxon>Channoidei</taxon>
        <taxon>Channidae</taxon>
        <taxon>Channa</taxon>
    </lineage>
</organism>
<feature type="compositionally biased region" description="Basic and acidic residues" evidence="1">
    <location>
        <begin position="1"/>
        <end position="18"/>
    </location>
</feature>
<dbReference type="CDD" id="cd00099">
    <property type="entry name" value="IgV"/>
    <property type="match status" value="1"/>
</dbReference>
<dbReference type="Pfam" id="PF13895">
    <property type="entry name" value="Ig_2"/>
    <property type="match status" value="12"/>
</dbReference>
<feature type="region of interest" description="Disordered" evidence="1">
    <location>
        <begin position="1"/>
        <end position="38"/>
    </location>
</feature>
<dbReference type="Proteomes" id="UP001187415">
    <property type="component" value="Unassembled WGS sequence"/>
</dbReference>
<dbReference type="SUPFAM" id="SSF48726">
    <property type="entry name" value="Immunoglobulin"/>
    <property type="match status" value="18"/>
</dbReference>
<feature type="domain" description="Ig-like" evidence="3">
    <location>
        <begin position="1794"/>
        <end position="1829"/>
    </location>
</feature>
<comment type="caution">
    <text evidence="4">The sequence shown here is derived from an EMBL/GenBank/DDBJ whole genome shotgun (WGS) entry which is preliminary data.</text>
</comment>
<feature type="domain" description="Ig-like" evidence="3">
    <location>
        <begin position="278"/>
        <end position="357"/>
    </location>
</feature>
<dbReference type="Pfam" id="PF07686">
    <property type="entry name" value="V-set"/>
    <property type="match status" value="1"/>
</dbReference>
<gene>
    <name evidence="4" type="ORF">Q5P01_025641</name>
</gene>
<feature type="domain" description="Ig-like" evidence="3">
    <location>
        <begin position="1631"/>
        <end position="1715"/>
    </location>
</feature>
<feature type="region of interest" description="Disordered" evidence="1">
    <location>
        <begin position="2208"/>
        <end position="2231"/>
    </location>
</feature>
<keyword evidence="5" id="KW-1185">Reference proteome</keyword>
<feature type="domain" description="Ig-like" evidence="3">
    <location>
        <begin position="755"/>
        <end position="836"/>
    </location>
</feature>
<dbReference type="SMART" id="SM00408">
    <property type="entry name" value="IGc2"/>
    <property type="match status" value="15"/>
</dbReference>
<dbReference type="InterPro" id="IPR003598">
    <property type="entry name" value="Ig_sub2"/>
</dbReference>
<accession>A0AA88IMS7</accession>
<feature type="domain" description="Ig-like" evidence="3">
    <location>
        <begin position="101"/>
        <end position="183"/>
    </location>
</feature>
<feature type="domain" description="Ig-like" evidence="3">
    <location>
        <begin position="917"/>
        <end position="998"/>
    </location>
</feature>
<dbReference type="InterPro" id="IPR003599">
    <property type="entry name" value="Ig_sub"/>
</dbReference>
<dbReference type="EMBL" id="JAUPFM010000021">
    <property type="protein sequence ID" value="KAK2817450.1"/>
    <property type="molecule type" value="Genomic_DNA"/>
</dbReference>
<dbReference type="InterPro" id="IPR013106">
    <property type="entry name" value="Ig_V-set"/>
</dbReference>
<sequence>MRANKEPPEPEENPDNREQFPPYRGQSEEQENLQYTTVRFSSAHMDPIYCNIRAAQPHTHEEEQEVTEYSVVRLNSDRTSPGSPDAGVQTTSPPGFDLDPPKVPSVSVSPSAGIVEGSSVTLTCSSDSNPAAEYTWYKRTGSGLEFICDKPQFVFHSIQSSDTGQYYCEAENNLGRRTSEDIFINVEYPPKVPSVSVSPSAEIAEGSSVTLSCSSDSNPAPKYTWYKKNSKVQTLTKEPQLVFRSIQSSDSGQYYCTAENELGRKTSEDISIDVKYPPKVPSVSVSPSAEIVEGRSVTLTCSSDSNPAATYTWYKENEDSPKASGQIFTINDIRPEHSGNYSCEAQNTLGRQNSTLCLVVVADPSNVPSVSVSPSGDIVEGSSVTLTCSSDSNPAAKHTLYKGNQSLPLDLGGIYHFTSISSEDRGTYYCKSEDQHSASVFIDVQYPPKVPSVSVSPSAEIVEGSSVTLSCSSDSNPAANYTWYKENEDSIKASGQIFTITDIRPEHSGNYFCEAQNTIGRENSTLQLVVVAAEPVLSSQRRNRGQSEEQENLQYTTVRFSSAHMDPIYCNIRAAQPHTHEEEQEVTEYSVVRLNSDRTSPGSERRHQWQNPSQPEDLSKDSHYSGRVQVSHTETGRSTLTITDLRDTDSAQYHFTFRTRDLEWTSSLPGTTLTVTALQVQVIRSTVHQFYSEAELKCLSSESPTGRLPFVWFNNGKKINKMETASYKGRINPGDNICCALKEHVDCPSTPVYPPKVPSVSVSPSAEIVEGSSVTLTCSSDSNPATNYTWYKKNQTEINKEPQLVFSSIQSSDSGHYYCTVENELGRRTSEDVFINVKSLQVQVIRSTVHQFYSEAELKCLSSESPTGRLPFVWFNNGKKINEMETASYKGRINPGDNICCALKEHVDSPSTTVYSPKVPSVSVSPSAEIVEGSSVTLTCSSDSNPAANYTWYKENQTEINKEPQLVFRSIQSSDSGQYYCRAENELGRRTSEDVIINVKYPPKVPSVSVSRSAEIVEGSSVTLNCSSDSNPAANYNWYKENEDSAKASGQIFTITDFRPEHSGNYYCEAQNTIGRQNSTLCSIALADPPKVPSVSVSPSIEIDEGSSVTLTCSSDSNPAANYTWYKENQTEINKEPQLVFRSIQSSDSGQYYCTAENELGRTTSEDIFINVKYPPKVPSVSASPSAEIVEGSSVTLTCSSESNPAANYTWYKENEDSPKASGQIFTITDFRPEHSGNYYCEAQNTIGRQTSTICLVVLTDAPKLPSLSVSPSIDIDEGSSVTLSCSSDSNPAAKYTWYKKNGNPELQLVSEPQLVFSSIRSSDSGDYYCIAENELGRRTSEDVSIDVYGVDGQSCNTVLYTDRNICALKGSSVDISCTYSSYGRITTKFWFRSDRRHQWQNPSQPEDLRKDSQYSGRVQVSHTETGRSTLTITDLREKDSAQYHFTFRTRDFEWTSSLPGTTLTVTGVQVQVIRLTVQESHTEAELECHSSCRSAARLSYVWFKNGEKITKETNSYKDQFYPGDVVSCALKGHEDYSSPSVYALKVPSVSASPQSGIMEGSSVTLTCSSDSNSAANYTWYKKNQTEINKEPQLVFSSIQSSESGQYYCTVKNELGRRTSEDVFINVEYPPKVPSVSLSPSAEIVEGSSVTLTCSSDSNPAANYTWYKENEDSPKASGQIFTITDFRPEHSGNYYCEAQNIIGRQNSTLCSIALAALQVQAIRIIRRHESFTEAELKCHSSCSPDGHVAYVWFKNGKKISLEEMYYKDQFYPGDVVSCAFKGHEGFRSPSVYAPKVSVTVASASAEIVEGSSVNLSCTSDANPPANHTWDNKNQGLLSKKPGPLPGPDPPKVPSVSVSPSAEIVEGSSVNLTCSSDSNPAANYTWYKENEDSPKASGQIFTITDFRPEHSGNYYCEAQNTIGRQRSKSYFIGQPALSVQVIKAASYPHYNWVELKCHSSCDRPTYVWFKNGLKIPGQTSSDISVYVHGADSFSCAVIGHEKFPSPSVYPPKVPSVSVSPSAEIVEGSSVNLTCSSDSNPAANYTWYKENEDSPKASGQIFTITDFRPEHSGNYYCEAQNTIGRQRSKSYFIGQPGTSTAAGVTVAVLLLLLILLCVYVWIRKKRGSKDPSEPEDGPAEREQDFLNSPHTKPHCPSDQGQPEDQENLQYAAVHFSKNQADAVYSNIRAAQPHMQEQEVTEYSAVNFNSKRAASRSQEAEDKTSALYSTINKN</sequence>
<feature type="domain" description="Ig-like" evidence="3">
    <location>
        <begin position="1548"/>
        <end position="1626"/>
    </location>
</feature>
<feature type="domain" description="Ig-like" evidence="3">
    <location>
        <begin position="448"/>
        <end position="531"/>
    </location>
</feature>
<feature type="domain" description="Ig-like" evidence="3">
    <location>
        <begin position="1263"/>
        <end position="1345"/>
    </location>
</feature>
<feature type="domain" description="Ig-like" evidence="3">
    <location>
        <begin position="1850"/>
        <end position="1928"/>
    </location>
</feature>
<dbReference type="PANTHER" id="PTHR46013:SF4">
    <property type="entry name" value="B-CELL RECEPTOR CD22-RELATED"/>
    <property type="match status" value="1"/>
</dbReference>
<feature type="transmembrane region" description="Helical" evidence="2">
    <location>
        <begin position="2099"/>
        <end position="2120"/>
    </location>
</feature>
<feature type="domain" description="Ig-like" evidence="3">
    <location>
        <begin position="1934"/>
        <end position="1996"/>
    </location>
</feature>
<feature type="compositionally biased region" description="Basic and acidic residues" evidence="1">
    <location>
        <begin position="2126"/>
        <end position="2142"/>
    </location>
</feature>
<feature type="compositionally biased region" description="Polar residues" evidence="1">
    <location>
        <begin position="77"/>
        <end position="93"/>
    </location>
</feature>
<dbReference type="SMART" id="SM00409">
    <property type="entry name" value="IG"/>
    <property type="match status" value="17"/>
</dbReference>
<dbReference type="InterPro" id="IPR007110">
    <property type="entry name" value="Ig-like_dom"/>
</dbReference>
<evidence type="ECO:0000256" key="2">
    <source>
        <dbReference type="SAM" id="Phobius"/>
    </source>
</evidence>
<dbReference type="CDD" id="cd00096">
    <property type="entry name" value="Ig"/>
    <property type="match status" value="12"/>
</dbReference>
<feature type="domain" description="Ig-like" evidence="3">
    <location>
        <begin position="368"/>
        <end position="441"/>
    </location>
</feature>
<feature type="compositionally biased region" description="Polar residues" evidence="1">
    <location>
        <begin position="1414"/>
        <end position="1424"/>
    </location>
</feature>
<feature type="region of interest" description="Disordered" evidence="1">
    <location>
        <begin position="1822"/>
        <end position="1858"/>
    </location>
</feature>
<keyword evidence="2" id="KW-1133">Transmembrane helix</keyword>
<dbReference type="Pfam" id="PF13927">
    <property type="entry name" value="Ig_3"/>
    <property type="match status" value="3"/>
</dbReference>
<evidence type="ECO:0000259" key="3">
    <source>
        <dbReference type="PROSITE" id="PS50835"/>
    </source>
</evidence>
<evidence type="ECO:0000256" key="1">
    <source>
        <dbReference type="SAM" id="MobiDB-lite"/>
    </source>
</evidence>
<dbReference type="PANTHER" id="PTHR46013">
    <property type="entry name" value="VASCULAR CELL ADHESION MOLECULE 1"/>
    <property type="match status" value="1"/>
</dbReference>
<feature type="region of interest" description="Disordered" evidence="1">
    <location>
        <begin position="2125"/>
        <end position="2161"/>
    </location>
</feature>
<dbReference type="PROSITE" id="PS50835">
    <property type="entry name" value="IG_LIKE"/>
    <property type="match status" value="18"/>
</dbReference>
<evidence type="ECO:0000313" key="5">
    <source>
        <dbReference type="Proteomes" id="UP001187415"/>
    </source>
</evidence>
<keyword evidence="2" id="KW-0812">Transmembrane</keyword>
<feature type="domain" description="Ig-like" evidence="3">
    <location>
        <begin position="1090"/>
        <end position="1165"/>
    </location>
</feature>
<feature type="region of interest" description="Disordered" evidence="1">
    <location>
        <begin position="596"/>
        <end position="635"/>
    </location>
</feature>
<evidence type="ECO:0000313" key="4">
    <source>
        <dbReference type="EMBL" id="KAK2817450.1"/>
    </source>
</evidence>
<feature type="domain" description="Ig-like" evidence="3">
    <location>
        <begin position="1176"/>
        <end position="1252"/>
    </location>
</feature>
<reference evidence="4" key="1">
    <citation type="submission" date="2023-07" db="EMBL/GenBank/DDBJ databases">
        <title>Chromosome-level Genome Assembly of Striped Snakehead (Channa striata).</title>
        <authorList>
            <person name="Liu H."/>
        </authorList>
    </citation>
    <scope>NUCLEOTIDE SEQUENCE</scope>
    <source>
        <strain evidence="4">Gz</strain>
        <tissue evidence="4">Muscle</tissue>
    </source>
</reference>
<dbReference type="InterPro" id="IPR013783">
    <property type="entry name" value="Ig-like_fold"/>
</dbReference>
<feature type="domain" description="Ig-like" evidence="3">
    <location>
        <begin position="1003"/>
        <end position="1087"/>
    </location>
</feature>
<feature type="compositionally biased region" description="Pro residues" evidence="1">
    <location>
        <begin position="1842"/>
        <end position="1852"/>
    </location>
</feature>
<feature type="domain" description="Ig-like" evidence="3">
    <location>
        <begin position="1370"/>
        <end position="1467"/>
    </location>
</feature>
<dbReference type="Gene3D" id="2.60.40.10">
    <property type="entry name" value="Immunoglobulins"/>
    <property type="match status" value="17"/>
</dbReference>
<feature type="domain" description="Ig-like" evidence="3">
    <location>
        <begin position="2010"/>
        <end position="2103"/>
    </location>
</feature>
<proteinExistence type="predicted"/>
<feature type="region of interest" description="Disordered" evidence="1">
    <location>
        <begin position="1402"/>
        <end position="1424"/>
    </location>
</feature>
<keyword evidence="2" id="KW-0472">Membrane</keyword>
<name>A0AA88IMS7_CHASR</name>
<feature type="region of interest" description="Disordered" evidence="1">
    <location>
        <begin position="75"/>
        <end position="107"/>
    </location>
</feature>
<protein>
    <recommendedName>
        <fullName evidence="3">Ig-like domain-containing protein</fullName>
    </recommendedName>
</protein>
<dbReference type="SMART" id="SM00406">
    <property type="entry name" value="IGv"/>
    <property type="match status" value="10"/>
</dbReference>
<dbReference type="InterPro" id="IPR036179">
    <property type="entry name" value="Ig-like_dom_sf"/>
</dbReference>
<feature type="domain" description="Ig-like" evidence="3">
    <location>
        <begin position="190"/>
        <end position="271"/>
    </location>
</feature>